<evidence type="ECO:0000313" key="3">
    <source>
        <dbReference type="Proteomes" id="UP000031278"/>
    </source>
</evidence>
<dbReference type="PROSITE" id="PS50035">
    <property type="entry name" value="PLD"/>
    <property type="match status" value="2"/>
</dbReference>
<dbReference type="CDD" id="cd09113">
    <property type="entry name" value="PLDc_ymdC_like_2"/>
    <property type="match status" value="1"/>
</dbReference>
<dbReference type="RefSeq" id="WP_039469773.1">
    <property type="nucleotide sequence ID" value="NZ_JWLZ01000228.1"/>
</dbReference>
<dbReference type="PANTHER" id="PTHR21248:SF12">
    <property type="entry name" value="CARDIOLIPIN SYNTHASE C"/>
    <property type="match status" value="1"/>
</dbReference>
<dbReference type="InterPro" id="IPR025202">
    <property type="entry name" value="PLD-like_dom"/>
</dbReference>
<dbReference type="InterPro" id="IPR001736">
    <property type="entry name" value="PLipase_D/transphosphatidylase"/>
</dbReference>
<dbReference type="GO" id="GO:0032049">
    <property type="term" value="P:cardiolipin biosynthetic process"/>
    <property type="evidence" value="ECO:0007669"/>
    <property type="project" value="UniProtKB-ARBA"/>
</dbReference>
<dbReference type="AlphaFoldDB" id="A0A0B9GG31"/>
<dbReference type="InterPro" id="IPR019825">
    <property type="entry name" value="Lectin_legB_Mn/Ca_BS"/>
</dbReference>
<dbReference type="Proteomes" id="UP000031278">
    <property type="component" value="Unassembled WGS sequence"/>
</dbReference>
<dbReference type="CDD" id="cd09111">
    <property type="entry name" value="PLDc_ymdC_like_1"/>
    <property type="match status" value="1"/>
</dbReference>
<accession>A0A0B9GG31</accession>
<dbReference type="Pfam" id="PF13091">
    <property type="entry name" value="PLDc_2"/>
    <property type="match status" value="2"/>
</dbReference>
<dbReference type="PROSITE" id="PS00307">
    <property type="entry name" value="LECTIN_LEGUME_BETA"/>
    <property type="match status" value="1"/>
</dbReference>
<name>A0A0B9GG31_9GAMM</name>
<protein>
    <submittedName>
        <fullName evidence="2">Cardiolipin synthetase</fullName>
    </submittedName>
</protein>
<gene>
    <name evidence="2" type="ORF">RJ45_25965</name>
</gene>
<dbReference type="PANTHER" id="PTHR21248">
    <property type="entry name" value="CARDIOLIPIN SYNTHASE"/>
    <property type="match status" value="1"/>
</dbReference>
<evidence type="ECO:0000259" key="1">
    <source>
        <dbReference type="PROSITE" id="PS50035"/>
    </source>
</evidence>
<dbReference type="SUPFAM" id="SSF56024">
    <property type="entry name" value="Phospholipase D/nuclease"/>
    <property type="match status" value="2"/>
</dbReference>
<reference evidence="2 3" key="1">
    <citation type="submission" date="2014-12" db="EMBL/GenBank/DDBJ databases">
        <title>Genome sequencing of Photobacterium gaetbulicola AD005a.</title>
        <authorList>
            <person name="Adrian T.G.S."/>
            <person name="Chan K.G."/>
        </authorList>
    </citation>
    <scope>NUCLEOTIDE SEQUENCE [LARGE SCALE GENOMIC DNA]</scope>
    <source>
        <strain evidence="2 3">AD005a</strain>
    </source>
</reference>
<organism evidence="2 3">
    <name type="scientific">Photobacterium gaetbulicola</name>
    <dbReference type="NCBI Taxonomy" id="1295392"/>
    <lineage>
        <taxon>Bacteria</taxon>
        <taxon>Pseudomonadati</taxon>
        <taxon>Pseudomonadota</taxon>
        <taxon>Gammaproteobacteria</taxon>
        <taxon>Vibrionales</taxon>
        <taxon>Vibrionaceae</taxon>
        <taxon>Photobacterium</taxon>
    </lineage>
</organism>
<dbReference type="GO" id="GO:0030572">
    <property type="term" value="F:phosphatidyltransferase activity"/>
    <property type="evidence" value="ECO:0007669"/>
    <property type="project" value="UniProtKB-ARBA"/>
</dbReference>
<sequence>MAYLFVFFRYIALLASLFSFIGCSSTPTAEKVPSYTIPFDSQTQLASQSLPYIKKHPELTGFYPLGDGQEAFLARLALIYGAEQSIDLQYYIYRSDSTSSLMTYALYQAAERGVRVRILLDDMQSRDDKTMARLASHPNIKIRLFNPFENRSARVFGFISDFDRLNRRMHNKALIADNAFVITGGRNIGDEYFAANTAVDFGDFDILMLGKAVTNIAVQFDTYWNSKPSTPIESLVRQGPKPTPAEIEQWENDLKRDFKHSQYIQSMAQLPLTNHIKNETLEFYWGKAEVHYDLPSKIYSPEDTDLMLHQLSAILAQTERELLLVSPYFVPTVQGTNALTQAAKDGIDVTIITNSLASNDVFAVHGWYAKYREPLLAGGVKLYEVKVDPSLKKKRSWMGSSRTSLHAKTFIIDRKDLFVGSFNFDPRSAFLNTEMGVLIESKEFGELVYQGVDRNLKKNTYRLALDKDGNLEWHNDLSGIIIHSEPDASIWLRFSAWLAGLFPIENQL</sequence>
<evidence type="ECO:0000313" key="2">
    <source>
        <dbReference type="EMBL" id="KHT57951.1"/>
    </source>
</evidence>
<feature type="domain" description="PLD phosphodiesterase" evidence="1">
    <location>
        <begin position="401"/>
        <end position="428"/>
    </location>
</feature>
<feature type="domain" description="PLD phosphodiesterase" evidence="1">
    <location>
        <begin position="165"/>
        <end position="192"/>
    </location>
</feature>
<dbReference type="EMBL" id="JWLZ01000228">
    <property type="protein sequence ID" value="KHT57951.1"/>
    <property type="molecule type" value="Genomic_DNA"/>
</dbReference>
<proteinExistence type="predicted"/>
<dbReference type="Gene3D" id="3.30.870.10">
    <property type="entry name" value="Endonuclease Chain A"/>
    <property type="match status" value="2"/>
</dbReference>
<comment type="caution">
    <text evidence="2">The sequence shown here is derived from an EMBL/GenBank/DDBJ whole genome shotgun (WGS) entry which is preliminary data.</text>
</comment>
<dbReference type="SMART" id="SM00155">
    <property type="entry name" value="PLDc"/>
    <property type="match status" value="2"/>
</dbReference>